<organism evidence="2 3">
    <name type="scientific">Aliiroseovarius sediminilitoris</name>
    <dbReference type="NCBI Taxonomy" id="1173584"/>
    <lineage>
        <taxon>Bacteria</taxon>
        <taxon>Pseudomonadati</taxon>
        <taxon>Pseudomonadota</taxon>
        <taxon>Alphaproteobacteria</taxon>
        <taxon>Rhodobacterales</taxon>
        <taxon>Paracoccaceae</taxon>
        <taxon>Aliiroseovarius</taxon>
    </lineage>
</organism>
<evidence type="ECO:0000313" key="3">
    <source>
        <dbReference type="Proteomes" id="UP000199650"/>
    </source>
</evidence>
<sequence length="190" mass="20606">MTDTTPSGDALPFTHPIRVADLPTGRPTQFELVPDQAACDAIADDLGITGVRKLRFTGQLKPLGKHDWQMAADLGATVVQDCVVTLNPVTTRIDDTVERRWLSHFNEPAGGEEVEMPEDDSVDALRDVIDLGQVMIEALALALPLYPRVEGAEIQASVFAEPGTKPMTDDDAKPFAGLSELRDRLSGKDK</sequence>
<dbReference type="STRING" id="1173584.SAMN05444851_2216"/>
<evidence type="ECO:0000313" key="2">
    <source>
        <dbReference type="EMBL" id="SEW21781.1"/>
    </source>
</evidence>
<dbReference type="Pfam" id="PF02620">
    <property type="entry name" value="YceD"/>
    <property type="match status" value="1"/>
</dbReference>
<name>A0A1I0Q469_9RHOB</name>
<accession>A0A1I0Q469</accession>
<keyword evidence="3" id="KW-1185">Reference proteome</keyword>
<gene>
    <name evidence="2" type="ORF">SAMN05444851_2216</name>
</gene>
<feature type="region of interest" description="Disordered" evidence="1">
    <location>
        <begin position="162"/>
        <end position="190"/>
    </location>
</feature>
<reference evidence="2 3" key="1">
    <citation type="submission" date="2016-10" db="EMBL/GenBank/DDBJ databases">
        <authorList>
            <person name="de Groot N.N."/>
        </authorList>
    </citation>
    <scope>NUCLEOTIDE SEQUENCE [LARGE SCALE GENOMIC DNA]</scope>
    <source>
        <strain evidence="2 3">DSM 29439</strain>
    </source>
</reference>
<proteinExistence type="predicted"/>
<dbReference type="EMBL" id="FOJB01000001">
    <property type="protein sequence ID" value="SEW21781.1"/>
    <property type="molecule type" value="Genomic_DNA"/>
</dbReference>
<protein>
    <submittedName>
        <fullName evidence="2">Uncharacterized ACR, COG1399</fullName>
    </submittedName>
</protein>
<evidence type="ECO:0000256" key="1">
    <source>
        <dbReference type="SAM" id="MobiDB-lite"/>
    </source>
</evidence>
<dbReference type="Proteomes" id="UP000199650">
    <property type="component" value="Unassembled WGS sequence"/>
</dbReference>
<feature type="compositionally biased region" description="Basic and acidic residues" evidence="1">
    <location>
        <begin position="180"/>
        <end position="190"/>
    </location>
</feature>
<dbReference type="AlphaFoldDB" id="A0A1I0Q469"/>
<dbReference type="InterPro" id="IPR003772">
    <property type="entry name" value="YceD"/>
</dbReference>
<dbReference type="RefSeq" id="WP_091432394.1">
    <property type="nucleotide sequence ID" value="NZ_FOJB01000001.1"/>
</dbReference>
<dbReference type="OrthoDB" id="8443793at2"/>